<keyword evidence="7" id="KW-0406">Ion transport</keyword>
<keyword evidence="13" id="KW-0732">Signal</keyword>
<reference evidence="16 17" key="1">
    <citation type="journal article" date="2015" name="G3 (Bethesda)">
        <title>Insights into Ongoing Evolution of the Hexachlorocyclohexane Catabolic Pathway from Comparative Genomics of Ten Sphingomonadaceae Strains.</title>
        <authorList>
            <person name="Pearce S.L."/>
            <person name="Oakeshott J.G."/>
            <person name="Pandey G."/>
        </authorList>
    </citation>
    <scope>NUCLEOTIDE SEQUENCE [LARGE SCALE GENOMIC DNA]</scope>
    <source>
        <strain evidence="16 17">LL02</strain>
    </source>
</reference>
<dbReference type="EMBL" id="JACU01000001">
    <property type="protein sequence ID" value="KMS60124.1"/>
    <property type="molecule type" value="Genomic_DNA"/>
</dbReference>
<evidence type="ECO:0000259" key="14">
    <source>
        <dbReference type="Pfam" id="PF00593"/>
    </source>
</evidence>
<dbReference type="PATRIC" id="fig|1114963.3.peg.12"/>
<evidence type="ECO:0000313" key="16">
    <source>
        <dbReference type="EMBL" id="KMS60124.1"/>
    </source>
</evidence>
<dbReference type="RefSeq" id="WP_059149566.1">
    <property type="nucleotide sequence ID" value="NZ_KQ130452.1"/>
</dbReference>
<keyword evidence="10 11" id="KW-0998">Cell outer membrane</keyword>
<evidence type="ECO:0000256" key="9">
    <source>
        <dbReference type="ARBA" id="ARBA00023136"/>
    </source>
</evidence>
<gene>
    <name evidence="16" type="ORF">V474_00075</name>
</gene>
<comment type="caution">
    <text evidence="16">The sequence shown here is derived from an EMBL/GenBank/DDBJ whole genome shotgun (WGS) entry which is preliminary data.</text>
</comment>
<dbReference type="InterPro" id="IPR039426">
    <property type="entry name" value="TonB-dep_rcpt-like"/>
</dbReference>
<dbReference type="Proteomes" id="UP000052268">
    <property type="component" value="Unassembled WGS sequence"/>
</dbReference>
<proteinExistence type="inferred from homology"/>
<dbReference type="AlphaFoldDB" id="A0A0J7Y852"/>
<feature type="signal peptide" evidence="13">
    <location>
        <begin position="1"/>
        <end position="33"/>
    </location>
</feature>
<dbReference type="SUPFAM" id="SSF56935">
    <property type="entry name" value="Porins"/>
    <property type="match status" value="1"/>
</dbReference>
<feature type="domain" description="TonB-dependent receptor-like beta-barrel" evidence="14">
    <location>
        <begin position="298"/>
        <end position="723"/>
    </location>
</feature>
<keyword evidence="4" id="KW-0410">Iron transport</keyword>
<keyword evidence="8 12" id="KW-0798">TonB box</keyword>
<keyword evidence="9 11" id="KW-0472">Membrane</keyword>
<evidence type="ECO:0000313" key="17">
    <source>
        <dbReference type="Proteomes" id="UP000052268"/>
    </source>
</evidence>
<dbReference type="Pfam" id="PF00593">
    <property type="entry name" value="TonB_dep_Rec_b-barrel"/>
    <property type="match status" value="1"/>
</dbReference>
<feature type="domain" description="TonB-dependent receptor plug" evidence="15">
    <location>
        <begin position="59"/>
        <end position="168"/>
    </location>
</feature>
<dbReference type="PANTHER" id="PTHR32552">
    <property type="entry name" value="FERRICHROME IRON RECEPTOR-RELATED"/>
    <property type="match status" value="1"/>
</dbReference>
<evidence type="ECO:0000256" key="12">
    <source>
        <dbReference type="RuleBase" id="RU003357"/>
    </source>
</evidence>
<evidence type="ECO:0000256" key="11">
    <source>
        <dbReference type="PROSITE-ProRule" id="PRU01360"/>
    </source>
</evidence>
<keyword evidence="3 11" id="KW-1134">Transmembrane beta strand</keyword>
<evidence type="ECO:0000256" key="10">
    <source>
        <dbReference type="ARBA" id="ARBA00023237"/>
    </source>
</evidence>
<dbReference type="GO" id="GO:0009279">
    <property type="term" value="C:cell outer membrane"/>
    <property type="evidence" value="ECO:0007669"/>
    <property type="project" value="UniProtKB-SubCell"/>
</dbReference>
<sequence length="769" mass="82975">MASAHVRGAWSSTLIKLALGTSALTCVSAPAFAQDAGPAAAAVDPNEIIVSARRRSETLQETPVAITAINAAMLENKASANIGDLQGAAPGLLITQQNSGAQAANISIRGLTYADIEKSQTPTVGVVVDGVTIGTSTGQLQDAFDIAQIEVLRGPQGTLFGANTIGGVINITRSLPTMEPGGKAEFTYGRWNTWSGKAIVNFGDGETWGIKGWYFHNETDGFYHNAIRDTSAGGSKADAYGASVLFKPAGSLFDAQLSVENVVQSFEPVVSNLTNSTELFCGLIPANECGRNNTTDLYTVFTLPAKSSYKAPNATLQMNYELGDIKLSSITGWRHSKEAQTQDFDGSSSDLYYVDRRQKYTQWSQELRAAGNLFNGFDYVVGGYYFHSKYSLTQWTRFFGFDPSITPMEFDQNAQTNMGKTTSYAFFGDFNWAFADKWRLSFGGRWSHDNKKLTNSFASQGLIGSGDANFTKFTPKVGIDYRPNSDVMLYASWSRGYRSGGFSPRAATAATASTPFQPETVDAYEIGAKVALFDRKLELNFAGYYSDYKDMQQNLTVPGGPLGNQTITGNVPGGASIKGLEMDGTLRITPFFRITTSAAYMKSHFRNFVTCGATANAAANACGTGLVPFDYSANNLIYAPKFTASLGAEYEVPTSFGKIIATGGWRHITPYDEQISQDSLTPMLNAAGQTTAVTVNGNDARVRTTTQDLLDASLTFNFDVGDKEAYFRVFGRNLANEKTTTHAFTVAGLFSFGMALEPRTYGATVGVKF</sequence>
<comment type="similarity">
    <text evidence="11 12">Belongs to the TonB-dependent receptor family.</text>
</comment>
<dbReference type="PANTHER" id="PTHR32552:SF81">
    <property type="entry name" value="TONB-DEPENDENT OUTER MEMBRANE RECEPTOR"/>
    <property type="match status" value="1"/>
</dbReference>
<organism evidence="16 17">
    <name type="scientific">Novosphingobium barchaimii LL02</name>
    <dbReference type="NCBI Taxonomy" id="1114963"/>
    <lineage>
        <taxon>Bacteria</taxon>
        <taxon>Pseudomonadati</taxon>
        <taxon>Pseudomonadota</taxon>
        <taxon>Alphaproteobacteria</taxon>
        <taxon>Sphingomonadales</taxon>
        <taxon>Sphingomonadaceae</taxon>
        <taxon>Novosphingobium</taxon>
    </lineage>
</organism>
<evidence type="ECO:0000259" key="15">
    <source>
        <dbReference type="Pfam" id="PF07715"/>
    </source>
</evidence>
<keyword evidence="5 11" id="KW-0812">Transmembrane</keyword>
<dbReference type="OrthoDB" id="9760333at2"/>
<evidence type="ECO:0000256" key="3">
    <source>
        <dbReference type="ARBA" id="ARBA00022452"/>
    </source>
</evidence>
<dbReference type="PROSITE" id="PS52016">
    <property type="entry name" value="TONB_DEPENDENT_REC_3"/>
    <property type="match status" value="1"/>
</dbReference>
<evidence type="ECO:0000256" key="7">
    <source>
        <dbReference type="ARBA" id="ARBA00023065"/>
    </source>
</evidence>
<evidence type="ECO:0000256" key="2">
    <source>
        <dbReference type="ARBA" id="ARBA00022448"/>
    </source>
</evidence>
<dbReference type="InterPro" id="IPR036942">
    <property type="entry name" value="Beta-barrel_TonB_sf"/>
</dbReference>
<accession>A0A0J7Y852</accession>
<dbReference type="InterPro" id="IPR012910">
    <property type="entry name" value="Plug_dom"/>
</dbReference>
<dbReference type="Gene3D" id="2.40.170.20">
    <property type="entry name" value="TonB-dependent receptor, beta-barrel domain"/>
    <property type="match status" value="1"/>
</dbReference>
<evidence type="ECO:0000256" key="4">
    <source>
        <dbReference type="ARBA" id="ARBA00022496"/>
    </source>
</evidence>
<evidence type="ECO:0000256" key="8">
    <source>
        <dbReference type="ARBA" id="ARBA00023077"/>
    </source>
</evidence>
<evidence type="ECO:0000256" key="6">
    <source>
        <dbReference type="ARBA" id="ARBA00023004"/>
    </source>
</evidence>
<evidence type="ECO:0000256" key="1">
    <source>
        <dbReference type="ARBA" id="ARBA00004571"/>
    </source>
</evidence>
<dbReference type="InterPro" id="IPR000531">
    <property type="entry name" value="Beta-barrel_TonB"/>
</dbReference>
<keyword evidence="2 11" id="KW-0813">Transport</keyword>
<comment type="subcellular location">
    <subcellularLocation>
        <location evidence="1 11">Cell outer membrane</location>
        <topology evidence="1 11">Multi-pass membrane protein</topology>
    </subcellularLocation>
</comment>
<dbReference type="Pfam" id="PF07715">
    <property type="entry name" value="Plug"/>
    <property type="match status" value="1"/>
</dbReference>
<feature type="chain" id="PRO_5005292281" evidence="13">
    <location>
        <begin position="34"/>
        <end position="769"/>
    </location>
</feature>
<dbReference type="GO" id="GO:0006826">
    <property type="term" value="P:iron ion transport"/>
    <property type="evidence" value="ECO:0007669"/>
    <property type="project" value="UniProtKB-KW"/>
</dbReference>
<evidence type="ECO:0000256" key="13">
    <source>
        <dbReference type="SAM" id="SignalP"/>
    </source>
</evidence>
<evidence type="ECO:0000256" key="5">
    <source>
        <dbReference type="ARBA" id="ARBA00022692"/>
    </source>
</evidence>
<keyword evidence="17" id="KW-1185">Reference proteome</keyword>
<protein>
    <submittedName>
        <fullName evidence="16">TonB-denpendent receptor</fullName>
    </submittedName>
</protein>
<keyword evidence="16" id="KW-0675">Receptor</keyword>
<keyword evidence="6" id="KW-0408">Iron</keyword>
<name>A0A0J7Y852_9SPHN</name>